<evidence type="ECO:0000256" key="22">
    <source>
        <dbReference type="ARBA" id="ARBA00023136"/>
    </source>
</evidence>
<dbReference type="Ensembl" id="ENSUMAT00000035489.1">
    <property type="protein sequence ID" value="ENSUMAP00000030037.1"/>
    <property type="gene ID" value="ENSUMAG00000020898.1"/>
</dbReference>
<evidence type="ECO:0000256" key="16">
    <source>
        <dbReference type="ARBA" id="ARBA00022838"/>
    </source>
</evidence>
<evidence type="ECO:0000256" key="3">
    <source>
        <dbReference type="ARBA" id="ARBA00004567"/>
    </source>
</evidence>
<feature type="compositionally biased region" description="Acidic residues" evidence="31">
    <location>
        <begin position="1931"/>
        <end position="1944"/>
    </location>
</feature>
<dbReference type="GO" id="GO:0005819">
    <property type="term" value="C:spindle"/>
    <property type="evidence" value="ECO:0007669"/>
    <property type="project" value="UniProtKB-SubCell"/>
</dbReference>
<dbReference type="GeneTree" id="ENSGT00730000111014"/>
<evidence type="ECO:0000256" key="18">
    <source>
        <dbReference type="ARBA" id="ARBA00022990"/>
    </source>
</evidence>
<dbReference type="PANTHER" id="PTHR18898">
    <property type="entry name" value="NUCLEOPROTEIN TPR-RELATED"/>
    <property type="match status" value="1"/>
</dbReference>
<dbReference type="GO" id="GO:0044615">
    <property type="term" value="C:nuclear pore nuclear basket"/>
    <property type="evidence" value="ECO:0007669"/>
    <property type="project" value="UniProtKB-ARBA"/>
</dbReference>
<feature type="coiled-coil region" evidence="30">
    <location>
        <begin position="1105"/>
        <end position="1300"/>
    </location>
</feature>
<keyword evidence="24" id="KW-0539">Nucleus</keyword>
<dbReference type="PANTHER" id="PTHR18898:SF2">
    <property type="entry name" value="NUCLEOPROTEIN TPR"/>
    <property type="match status" value="1"/>
</dbReference>
<keyword evidence="12" id="KW-0597">Phosphoprotein</keyword>
<keyword evidence="15" id="KW-0509">mRNA transport</keyword>
<evidence type="ECO:0000256" key="6">
    <source>
        <dbReference type="ARBA" id="ARBA00005274"/>
    </source>
</evidence>
<reference evidence="35" key="1">
    <citation type="submission" date="2019-03" db="UniProtKB">
        <authorList>
            <consortium name="Ensembl"/>
        </authorList>
    </citation>
    <scope>IDENTIFICATION</scope>
</reference>
<evidence type="ECO:0000256" key="26">
    <source>
        <dbReference type="ARBA" id="ARBA00023328"/>
    </source>
</evidence>
<evidence type="ECO:0000256" key="20">
    <source>
        <dbReference type="ARBA" id="ARBA00023054"/>
    </source>
</evidence>
<dbReference type="GO" id="GO:0000776">
    <property type="term" value="C:kinetochore"/>
    <property type="evidence" value="ECO:0007669"/>
    <property type="project" value="UniProtKB-KW"/>
</dbReference>
<keyword evidence="16" id="KW-0995">Kinetochore</keyword>
<feature type="compositionally biased region" description="Polar residues" evidence="31">
    <location>
        <begin position="1899"/>
        <end position="1916"/>
    </location>
</feature>
<comment type="subcellular location">
    <subcellularLocation>
        <location evidence="5">Chromosome</location>
        <location evidence="5">Centromere</location>
        <location evidence="5">Kinetochore</location>
    </subcellularLocation>
    <subcellularLocation>
        <location evidence="1">Cytoplasm</location>
        <location evidence="1">Cytoskeleton</location>
        <location evidence="1">Spindle</location>
    </subcellularLocation>
    <subcellularLocation>
        <location evidence="2">Nucleus membrane</location>
        <topology evidence="2">Peripheral membrane protein</topology>
        <orientation evidence="2">Cytoplasmic side</orientation>
    </subcellularLocation>
    <subcellularLocation>
        <location evidence="4">Nucleus membrane</location>
        <topology evidence="4">Peripheral membrane protein</topology>
        <orientation evidence="4">Nucleoplasmic side</orientation>
    </subcellularLocation>
    <subcellularLocation>
        <location evidence="3">Nucleus</location>
        <location evidence="3">Nuclear pore complex</location>
    </subcellularLocation>
</comment>
<dbReference type="GO" id="GO:0051301">
    <property type="term" value="P:cell division"/>
    <property type="evidence" value="ECO:0007669"/>
    <property type="project" value="UniProtKB-KW"/>
</dbReference>
<accession>A0A452V964</accession>
<feature type="coiled-coil region" evidence="30">
    <location>
        <begin position="439"/>
        <end position="499"/>
    </location>
</feature>
<evidence type="ECO:0000313" key="35">
    <source>
        <dbReference type="Ensembl" id="ENSUMAP00000030037"/>
    </source>
</evidence>
<evidence type="ECO:0000259" key="32">
    <source>
        <dbReference type="Pfam" id="PF07926"/>
    </source>
</evidence>
<feature type="compositionally biased region" description="Polar residues" evidence="31">
    <location>
        <begin position="1517"/>
        <end position="1536"/>
    </location>
</feature>
<dbReference type="GO" id="GO:0090316">
    <property type="term" value="P:positive regulation of intracellular protein transport"/>
    <property type="evidence" value="ECO:0007669"/>
    <property type="project" value="UniProtKB-ARBA"/>
</dbReference>
<evidence type="ECO:0000256" key="5">
    <source>
        <dbReference type="ARBA" id="ARBA00004629"/>
    </source>
</evidence>
<feature type="coiled-coil region" evidence="30">
    <location>
        <begin position="31"/>
        <end position="68"/>
    </location>
</feature>
<feature type="compositionally biased region" description="Polar residues" evidence="31">
    <location>
        <begin position="1688"/>
        <end position="1705"/>
    </location>
</feature>
<sequence length="2023" mass="230453">KYKQQQYFEIEKRLSHSQERLVNETRECQSLRLDLEKLKDFKRQNEKLKESNATKGDLQLKLDELQASDVSVKYREKRLEQEKELLHNQNTWLNTELKTKTDELLALGREKGNEILELKCNLENKKEEVSRMEEQMNGLKTSNENLQKHVEELLTKLKEAKEQQASMEEKFHNELNAHIKLSNLYKSAADDSEAKSNELTRAVDELHKLLKEAGEANKAIQDHLLEVEESKDQMKKEMLEKIGKLEKELENANDLLSATKRKGAILSEEELAAMSPTAAAVAKIVKPGMKLTELYNAYVETQDQLLLEKLENKRINKYLDEIVKEVEAKAPILKRQREEYERAQKAVASLSVKLEQAMKEIQRLQEDTDKANKHSSVLERDNQRMEVQIKDLSQQIRVLLMELEEARGNHVIRDEEVSSADISSSSEVISQHLVSYRNIEELQQQNQRLLVALRELGETREREEQETTSSKIAELQLKLENALTELEQLRESRQHQMQLVDSIVRQRDMYRILLSQTTGVAIPLQDDISLASTPKRSSTSQTASTPAPVPVIESAEAIEAKAALKQLQEIFENYKKEKADNEKIQNEQLEKLQDQITDLRSQNTKISTQLDFASKRYEMLQDNVEGYRREITSLHERNQKLTATTQKQEQIINTMTQDLRGANEKLAVAEVRAENLKKEKEMLKLSEVRLSQQRESLLAEQRGQNLLLTNLQTIQGILERSETETKQRLSSQIEKLEHEISHLKKKLENEVEQRHTLTRNLDVQLLDTKRQLDTETNLHLNTKELLKNAQKEIATLKQHLSNMEVQLASQSSQRTEDVDDLLSQLRQAEEQVNDLKERLKTSTSNVEQYRAMVTSLEESLNKEKQVTEEVRKNIEVRLKESAEFQTQLEKKLMEVEKEKQELQDDKRKAIESMEQQLSELKKTLNSVQNEVQEALQRASTALSNEQQARRDCQEQAKIAVEAQNKYERELMLHAADVEALQAAKEQVSKMASVRQHLEETTQKAESQLLECKASWEERERMLKDEVSKCMSRCEDLEKQNRLLHDQIEKLSDKVVASVKEGVQGPLNVSLNEEGKSQEQILEILRFIRREKEIAETRFEVAQVESLRYRQRVELLERELQELQDSLNAEREKVQVTAKTMAQHEELMKKTETMNVVMETNKMLREEKERLEQDLQQMQAKVRKLELDILPLQEANAELSEKSGMLQAEKKLLEEDVKRWKARNQHLVSQQKDPDTEEYRKLLSEKEVHTKRIQQLTEEIGRLKAEIARSNASLTNNQNLIQSLKEDLNKVRTEKETIQKDLDAKIIDIQEKVKTITQVKKIGRRYKTQYEELKAQQDKVMETSAQSSGDHQEQHVSVQEMQELKETLNQAETKAKSLESQIENLQKTLSEKEAEARNLQEQTVQLQSELSRLRQDLQDRTTQEEQLRQQITEKEEKTRKAIVAAKSKIAHLAGVKDQLTKENEELKQRNGALDQQKDELDVRMTALKSQYEGRISRLERELREHQERHLEQRDEPQEPTNKVPEQQRQITLKTTPASGERGIASTSDPPTANIKPTPVVSTPSKVTAAAMAGNKSTPRASIRPMVTPATVTNPTTTPTATVMPTTQVESQEAMQSEGPVEHVPVFGSTSGSVRSTSPNVQPSIPQPILTVQQQTQATAFVQPTQQSHPQIEPANQELSPNIVEVVQSSPVERPSTSTAVFGTGNFSFPVGEGNTGTAESSFSQDISREQQPSSASERQTPRAPQSPRRPPHPLPPRLTIHAPPQELGPPVQRIQMTRRQSVGRGLQLTPGIGGMQQHFFDDEDRTVPSTPTLVVPHRTDGFAEAIHSPQVAGVPRFRFGPPEDMPQTSSSHSDLGQLASQGGLGMYETPLFLAHEEESGGRSVPTTPLQVAAPVTVFTESTTSDASEHASQSVPMVTTSTGTLSTTNETATGDDGDEVFVEAESEGISSEAGLEIDSQQEEEPVQASDESDLPSTSQDPPSSSSVDTSSSQPKPFRRVRLQTTLRQGVRGRQFNRQRGKFLTY</sequence>
<evidence type="ECO:0000256" key="9">
    <source>
        <dbReference type="ARBA" id="ARBA00022454"/>
    </source>
</evidence>
<keyword evidence="8" id="KW-0813">Transport</keyword>
<dbReference type="Gene3D" id="1.10.287.1490">
    <property type="match status" value="2"/>
</dbReference>
<dbReference type="GO" id="GO:0046824">
    <property type="term" value="P:positive regulation of nucleocytoplasmic transport"/>
    <property type="evidence" value="ECO:0007669"/>
    <property type="project" value="UniProtKB-ARBA"/>
</dbReference>
<dbReference type="GO" id="GO:0006606">
    <property type="term" value="P:protein import into nucleus"/>
    <property type="evidence" value="ECO:0007669"/>
    <property type="project" value="InterPro"/>
</dbReference>
<dbReference type="FunFam" id="1.10.287.1490:FF:000005">
    <property type="entry name" value="nucleoprotein TPR isoform X2"/>
    <property type="match status" value="1"/>
</dbReference>
<feature type="compositionally biased region" description="Low complexity" evidence="31">
    <location>
        <begin position="1917"/>
        <end position="1930"/>
    </location>
</feature>
<evidence type="ECO:0000256" key="10">
    <source>
        <dbReference type="ARBA" id="ARBA00022481"/>
    </source>
</evidence>
<evidence type="ECO:0000256" key="4">
    <source>
        <dbReference type="ARBA" id="ARBA00004620"/>
    </source>
</evidence>
<feature type="compositionally biased region" description="Acidic residues" evidence="31">
    <location>
        <begin position="1957"/>
        <end position="1971"/>
    </location>
</feature>
<keyword evidence="13" id="KW-0132">Cell division</keyword>
<keyword evidence="11" id="KW-0963">Cytoplasm</keyword>
<feature type="region of interest" description="Disordered" evidence="31">
    <location>
        <begin position="1899"/>
        <end position="2023"/>
    </location>
</feature>
<feature type="domain" description="Nucleoprotein TPR/MPL1" evidence="33">
    <location>
        <begin position="67"/>
        <end position="145"/>
    </location>
</feature>
<evidence type="ECO:0000256" key="23">
    <source>
        <dbReference type="ARBA" id="ARBA00023212"/>
    </source>
</evidence>
<evidence type="ECO:0000256" key="24">
    <source>
        <dbReference type="ARBA" id="ARBA00023242"/>
    </source>
</evidence>
<feature type="compositionally biased region" description="Low complexity" evidence="31">
    <location>
        <begin position="1972"/>
        <end position="1992"/>
    </location>
</feature>
<evidence type="ECO:0000256" key="31">
    <source>
        <dbReference type="SAM" id="MobiDB-lite"/>
    </source>
</evidence>
<protein>
    <recommendedName>
        <fullName evidence="7">Nucleoprotein TPR</fullName>
    </recommendedName>
    <alternativeName>
        <fullName evidence="29">Megator</fullName>
    </alternativeName>
    <alternativeName>
        <fullName evidence="27">NPC-associated intranuclear protein</fullName>
    </alternativeName>
    <alternativeName>
        <fullName evidence="28">Translocated promoter region protein</fullName>
    </alternativeName>
</protein>
<keyword evidence="25" id="KW-0131">Cell cycle</keyword>
<evidence type="ECO:0000256" key="19">
    <source>
        <dbReference type="ARBA" id="ARBA00023010"/>
    </source>
</evidence>
<keyword evidence="14" id="KW-0498">Mitosis</keyword>
<keyword evidence="9" id="KW-0158">Chromosome</keyword>
<keyword evidence="19" id="KW-0811">Translocation</keyword>
<dbReference type="GO" id="GO:0042405">
    <property type="term" value="C:nuclear inclusion body"/>
    <property type="evidence" value="ECO:0007669"/>
    <property type="project" value="UniProtKB-ARBA"/>
</dbReference>
<keyword evidence="18" id="KW-0007">Acetylation</keyword>
<keyword evidence="10" id="KW-0488">Methylation</keyword>
<evidence type="ECO:0000256" key="15">
    <source>
        <dbReference type="ARBA" id="ARBA00022816"/>
    </source>
</evidence>
<keyword evidence="22" id="KW-0472">Membrane</keyword>
<feature type="coiled-coil region" evidence="30">
    <location>
        <begin position="980"/>
        <end position="1053"/>
    </location>
</feature>
<dbReference type="InterPro" id="IPR012929">
    <property type="entry name" value="Nucleoprot-TPR/MLP1-2_dom"/>
</dbReference>
<feature type="compositionally biased region" description="Basic residues" evidence="31">
    <location>
        <begin position="2012"/>
        <end position="2023"/>
    </location>
</feature>
<feature type="region of interest" description="Disordered" evidence="31">
    <location>
        <begin position="1503"/>
        <end position="1558"/>
    </location>
</feature>
<evidence type="ECO:0000256" key="29">
    <source>
        <dbReference type="ARBA" id="ARBA00083105"/>
    </source>
</evidence>
<keyword evidence="21" id="KW-0906">Nuclear pore complex</keyword>
<dbReference type="GO" id="GO:0017056">
    <property type="term" value="F:structural constituent of nuclear pore"/>
    <property type="evidence" value="ECO:0007669"/>
    <property type="project" value="TreeGrafter"/>
</dbReference>
<keyword evidence="17" id="KW-0653">Protein transport</keyword>
<gene>
    <name evidence="35" type="primary">TPR</name>
</gene>
<dbReference type="GO" id="GO:1901673">
    <property type="term" value="P:regulation of mitotic spindle assembly"/>
    <property type="evidence" value="ECO:0007669"/>
    <property type="project" value="TreeGrafter"/>
</dbReference>
<feature type="compositionally biased region" description="Low complexity" evidence="31">
    <location>
        <begin position="1945"/>
        <end position="1955"/>
    </location>
</feature>
<evidence type="ECO:0000256" key="30">
    <source>
        <dbReference type="SAM" id="Coils"/>
    </source>
</evidence>
<evidence type="ECO:0000256" key="14">
    <source>
        <dbReference type="ARBA" id="ARBA00022776"/>
    </source>
</evidence>
<feature type="compositionally biased region" description="Polar residues" evidence="31">
    <location>
        <begin position="1714"/>
        <end position="1737"/>
    </location>
</feature>
<keyword evidence="23" id="KW-0206">Cytoskeleton</keyword>
<evidence type="ECO:0000256" key="2">
    <source>
        <dbReference type="ARBA" id="ARBA00004335"/>
    </source>
</evidence>
<dbReference type="Pfam" id="PF25785">
    <property type="entry name" value="TPR"/>
    <property type="match status" value="1"/>
</dbReference>
<evidence type="ECO:0000256" key="17">
    <source>
        <dbReference type="ARBA" id="ARBA00022927"/>
    </source>
</evidence>
<evidence type="ECO:0000256" key="27">
    <source>
        <dbReference type="ARBA" id="ARBA00077074"/>
    </source>
</evidence>
<dbReference type="GO" id="GO:0031965">
    <property type="term" value="C:nuclear membrane"/>
    <property type="evidence" value="ECO:0007669"/>
    <property type="project" value="UniProtKB-SubCell"/>
</dbReference>
<evidence type="ECO:0000259" key="33">
    <source>
        <dbReference type="Pfam" id="PF25481"/>
    </source>
</evidence>
<keyword evidence="26" id="KW-0137">Centromere</keyword>
<feature type="domain" description="Nucleoprotein TPR/MLP1-2" evidence="32">
    <location>
        <begin position="923"/>
        <end position="1050"/>
    </location>
</feature>
<keyword evidence="20 30" id="KW-0175">Coiled coil</keyword>
<evidence type="ECO:0000256" key="13">
    <source>
        <dbReference type="ARBA" id="ARBA00022618"/>
    </source>
</evidence>
<dbReference type="Pfam" id="PF07926">
    <property type="entry name" value="TPR_MLP1_2"/>
    <property type="match status" value="1"/>
</dbReference>
<comment type="similarity">
    <text evidence="6">Belongs to the TPR family.</text>
</comment>
<evidence type="ECO:0000256" key="1">
    <source>
        <dbReference type="ARBA" id="ARBA00004186"/>
    </source>
</evidence>
<evidence type="ECO:0000256" key="8">
    <source>
        <dbReference type="ARBA" id="ARBA00022448"/>
    </source>
</evidence>
<dbReference type="FunFam" id="1.10.287.1490:FF:000004">
    <property type="entry name" value="nucleoprotein TPR isoform X2"/>
    <property type="match status" value="1"/>
</dbReference>
<evidence type="ECO:0000256" key="11">
    <source>
        <dbReference type="ARBA" id="ARBA00022490"/>
    </source>
</evidence>
<dbReference type="Pfam" id="PF25481">
    <property type="entry name" value="Nucleoprot-TPR"/>
    <property type="match status" value="1"/>
</dbReference>
<feature type="coiled-coil region" evidence="30">
    <location>
        <begin position="557"/>
        <end position="693"/>
    </location>
</feature>
<feature type="coiled-coil region" evidence="30">
    <location>
        <begin position="719"/>
        <end position="955"/>
    </location>
</feature>
<dbReference type="GO" id="GO:0006406">
    <property type="term" value="P:mRNA export from nucleus"/>
    <property type="evidence" value="ECO:0007669"/>
    <property type="project" value="TreeGrafter"/>
</dbReference>
<evidence type="ECO:0000256" key="12">
    <source>
        <dbReference type="ARBA" id="ARBA00022553"/>
    </source>
</evidence>
<evidence type="ECO:0000259" key="34">
    <source>
        <dbReference type="Pfam" id="PF25785"/>
    </source>
</evidence>
<evidence type="ECO:0000256" key="21">
    <source>
        <dbReference type="ARBA" id="ARBA00023132"/>
    </source>
</evidence>
<dbReference type="GO" id="GO:0034399">
    <property type="term" value="C:nuclear periphery"/>
    <property type="evidence" value="ECO:0007669"/>
    <property type="project" value="UniProtKB-ARBA"/>
</dbReference>
<feature type="coiled-coil region" evidence="30">
    <location>
        <begin position="115"/>
        <end position="177"/>
    </location>
</feature>
<dbReference type="InterPro" id="IPR057974">
    <property type="entry name" value="NUA/TPR/MLP1-2-like_dom"/>
</dbReference>
<proteinExistence type="inferred from homology"/>
<feature type="compositionally biased region" description="Basic and acidic residues" evidence="31">
    <location>
        <begin position="1503"/>
        <end position="1515"/>
    </location>
</feature>
<organism evidence="35">
    <name type="scientific">Ursus maritimus</name>
    <name type="common">Polar bear</name>
    <name type="synonym">Thalarctos maritimus</name>
    <dbReference type="NCBI Taxonomy" id="29073"/>
    <lineage>
        <taxon>Eukaryota</taxon>
        <taxon>Metazoa</taxon>
        <taxon>Chordata</taxon>
        <taxon>Craniata</taxon>
        <taxon>Vertebrata</taxon>
        <taxon>Euteleostomi</taxon>
        <taxon>Mammalia</taxon>
        <taxon>Eutheria</taxon>
        <taxon>Laurasiatheria</taxon>
        <taxon>Carnivora</taxon>
        <taxon>Caniformia</taxon>
        <taxon>Ursidae</taxon>
        <taxon>Ursus</taxon>
    </lineage>
</organism>
<feature type="domain" description="NUA/TPR/MLP1-2-like" evidence="34">
    <location>
        <begin position="368"/>
        <end position="465"/>
    </location>
</feature>
<name>A0A452V964_URSMA</name>
<feature type="coiled-coil region" evidence="30">
    <location>
        <begin position="217"/>
        <end position="262"/>
    </location>
</feature>
<evidence type="ECO:0000256" key="7">
    <source>
        <dbReference type="ARBA" id="ARBA00019789"/>
    </source>
</evidence>
<evidence type="ECO:0000256" key="28">
    <source>
        <dbReference type="ARBA" id="ARBA00079318"/>
    </source>
</evidence>
<dbReference type="InterPro" id="IPR057577">
    <property type="entry name" value="Nucleoprot-TPR/MLP1_dom"/>
</dbReference>
<feature type="coiled-coil region" evidence="30">
    <location>
        <begin position="323"/>
        <end position="409"/>
    </location>
</feature>
<feature type="region of interest" description="Disordered" evidence="31">
    <location>
        <begin position="1688"/>
        <end position="1769"/>
    </location>
</feature>
<evidence type="ECO:0000256" key="25">
    <source>
        <dbReference type="ARBA" id="ARBA00023306"/>
    </source>
</evidence>